<organism evidence="3">
    <name type="scientific">Methyloraptor flagellatus</name>
    <dbReference type="NCBI Taxonomy" id="3162530"/>
    <lineage>
        <taxon>Bacteria</taxon>
        <taxon>Pseudomonadati</taxon>
        <taxon>Pseudomonadota</taxon>
        <taxon>Alphaproteobacteria</taxon>
        <taxon>Hyphomicrobiales</taxon>
        <taxon>Ancalomicrobiaceae</taxon>
        <taxon>Methyloraptor</taxon>
    </lineage>
</organism>
<proteinExistence type="predicted"/>
<dbReference type="Pfam" id="PF03807">
    <property type="entry name" value="F420_oxidored"/>
    <property type="match status" value="1"/>
</dbReference>
<feature type="domain" description="Pyrroline-5-carboxylate reductase catalytic N-terminal" evidence="1">
    <location>
        <begin position="4"/>
        <end position="79"/>
    </location>
</feature>
<dbReference type="EMBL" id="CP158568">
    <property type="protein sequence ID" value="XBY46047.1"/>
    <property type="molecule type" value="Genomic_DNA"/>
</dbReference>
<dbReference type="SUPFAM" id="SSF51735">
    <property type="entry name" value="NAD(P)-binding Rossmann-fold domains"/>
    <property type="match status" value="1"/>
</dbReference>
<dbReference type="RefSeq" id="WP_407051144.1">
    <property type="nucleotide sequence ID" value="NZ_CP158568.1"/>
</dbReference>
<dbReference type="Gene3D" id="3.40.50.720">
    <property type="entry name" value="NAD(P)-binding Rossmann-like Domain"/>
    <property type="match status" value="1"/>
</dbReference>
<dbReference type="SUPFAM" id="SSF48179">
    <property type="entry name" value="6-phosphogluconate dehydrogenase C-terminal domain-like"/>
    <property type="match status" value="1"/>
</dbReference>
<accession>A0AAU7XF45</accession>
<dbReference type="AlphaFoldDB" id="A0AAU7XF45"/>
<dbReference type="Pfam" id="PF09130">
    <property type="entry name" value="DUF1932"/>
    <property type="match status" value="1"/>
</dbReference>
<reference evidence="3" key="1">
    <citation type="submission" date="2024-06" db="EMBL/GenBank/DDBJ databases">
        <title>Methylostella associata gen. nov., sp. nov., a novel Ancalomicrobiaceae-affiliated facultatively methylotrophic bacteria that feed on methanotrophs of the genus Methylococcus.</title>
        <authorList>
            <person name="Saltykova V."/>
            <person name="Danilova O.V."/>
            <person name="Oshkin I.Y."/>
            <person name="Belova S.E."/>
            <person name="Pimenov N.V."/>
            <person name="Dedysh S.N."/>
        </authorList>
    </citation>
    <scope>NUCLEOTIDE SEQUENCE</scope>
    <source>
        <strain evidence="3">S20</strain>
    </source>
</reference>
<gene>
    <name evidence="3" type="ORF">ABS361_07385</name>
</gene>
<dbReference type="KEGG" id="mflg:ABS361_07385"/>
<feature type="domain" description="Phosphogluconate dehydrogenase NAD-binding putative C-terminal" evidence="2">
    <location>
        <begin position="190"/>
        <end position="259"/>
    </location>
</feature>
<dbReference type="InterPro" id="IPR013328">
    <property type="entry name" value="6PGD_dom2"/>
</dbReference>
<dbReference type="InterPro" id="IPR036291">
    <property type="entry name" value="NAD(P)-bd_dom_sf"/>
</dbReference>
<dbReference type="InterPro" id="IPR015814">
    <property type="entry name" value="Pgluconate_DH_NAD-bd_C"/>
</dbReference>
<protein>
    <submittedName>
        <fullName evidence="3">DUF1932 domain-containing protein</fullName>
    </submittedName>
</protein>
<dbReference type="Gene3D" id="1.10.1040.10">
    <property type="entry name" value="N-(1-d-carboxylethyl)-l-norvaline Dehydrogenase, domain 2"/>
    <property type="match status" value="1"/>
</dbReference>
<name>A0AAU7XF45_9HYPH</name>
<evidence type="ECO:0000259" key="1">
    <source>
        <dbReference type="Pfam" id="PF03807"/>
    </source>
</evidence>
<dbReference type="InterPro" id="IPR008927">
    <property type="entry name" value="6-PGluconate_DH-like_C_sf"/>
</dbReference>
<evidence type="ECO:0000259" key="2">
    <source>
        <dbReference type="Pfam" id="PF09130"/>
    </source>
</evidence>
<evidence type="ECO:0000313" key="3">
    <source>
        <dbReference type="EMBL" id="XBY46047.1"/>
    </source>
</evidence>
<sequence>MTETIAVIAAGAMGSAVGRRLSANGATVLTSLAGRGEASRARATAAGMIDADDRTIAENASLILSIVPPADAKALAARFAPLIGRSGAPAFVDCNAVGTETMAAIAETLGETGARCIDGAIIGFPPKDGERGPAFYFSGAAANDAAVLGDLGLDVRIVDGPIGAASALKLSYAGITKGLVAIAAAMILAADRAGAGPALHAELAASQPQLLTRFEKTLPDMYGKAYRWVEEMHAIADFVGADYPESSFYRGAARLYERIASEDLGPGEKAVMDRFLGRS</sequence>
<dbReference type="InterPro" id="IPR028939">
    <property type="entry name" value="P5C_Rdtase_cat_N"/>
</dbReference>